<accession>A0A2H9TAP3</accession>
<name>A0A2H9TAP3_9ZZZZ</name>
<comment type="caution">
    <text evidence="3">The sequence shown here is derived from an EMBL/GenBank/DDBJ whole genome shotgun (WGS) entry which is preliminary data.</text>
</comment>
<dbReference type="Gene3D" id="3.40.50.720">
    <property type="entry name" value="NAD(P)-binding Rossmann-like Domain"/>
    <property type="match status" value="1"/>
</dbReference>
<dbReference type="InterPro" id="IPR036291">
    <property type="entry name" value="NAD(P)-bd_dom_sf"/>
</dbReference>
<evidence type="ECO:0000256" key="1">
    <source>
        <dbReference type="ARBA" id="ARBA00006484"/>
    </source>
</evidence>
<keyword evidence="2 3" id="KW-0560">Oxidoreductase</keyword>
<dbReference type="GO" id="GO:0016491">
    <property type="term" value="F:oxidoreductase activity"/>
    <property type="evidence" value="ECO:0007669"/>
    <property type="project" value="UniProtKB-KW"/>
</dbReference>
<gene>
    <name evidence="3" type="primary">yciK</name>
    <name evidence="3" type="ORF">CI610_00689</name>
</gene>
<dbReference type="PRINTS" id="PR00081">
    <property type="entry name" value="GDHRDH"/>
</dbReference>
<sequence length="246" mass="27127">MFSYDAQRELLKGRIILVTGAGTGIGRDAALSFAQYGATVILLGRTLSSLESVYDEIEKKQWPQAAIYPMDLLSASDTKYRQLVDTLAQEFGRLDGLLHNAAVMDELRPLVQTDTACWLKTFQVNLNAAFMMTRELLPLLRESDGSSVVFTTDSQHIGQAFSGAYGVSKKAVEVLMQTFSEEEEGISSVRFNCINPGKVNTTLRRSTYPGEVPESLLMPIGIMPLYLYLMGYDSKDISGSVLNAQD</sequence>
<evidence type="ECO:0000256" key="2">
    <source>
        <dbReference type="ARBA" id="ARBA00023002"/>
    </source>
</evidence>
<reference evidence="3" key="1">
    <citation type="journal article" date="2017" name="Appl. Environ. Microbiol.">
        <title>Molecular characterization of an Endozoicomonas-like organism causing infection in king scallop Pecten maximus L.</title>
        <authorList>
            <person name="Cano I."/>
            <person name="van Aerle R."/>
            <person name="Ross S."/>
            <person name="Verner-Jeffreys D.W."/>
            <person name="Paley R.K."/>
            <person name="Rimmer G."/>
            <person name="Ryder D."/>
            <person name="Hooper P."/>
            <person name="Stone D."/>
            <person name="Feist S.W."/>
        </authorList>
    </citation>
    <scope>NUCLEOTIDE SEQUENCE</scope>
</reference>
<dbReference type="AlphaFoldDB" id="A0A2H9TAP3"/>
<dbReference type="NCBIfam" id="NF006509">
    <property type="entry name" value="PRK08945.1"/>
    <property type="match status" value="1"/>
</dbReference>
<dbReference type="Pfam" id="PF00106">
    <property type="entry name" value="adh_short"/>
    <property type="match status" value="1"/>
</dbReference>
<proteinExistence type="inferred from homology"/>
<dbReference type="EC" id="1.-.-.-" evidence="3"/>
<dbReference type="PANTHER" id="PTHR42901">
    <property type="entry name" value="ALCOHOL DEHYDROGENASE"/>
    <property type="match status" value="1"/>
</dbReference>
<protein>
    <submittedName>
        <fullName evidence="3">Putative oxidoreductase YciK</fullName>
        <ecNumber evidence="3">1.-.-.-</ecNumber>
    </submittedName>
</protein>
<dbReference type="InterPro" id="IPR002347">
    <property type="entry name" value="SDR_fam"/>
</dbReference>
<dbReference type="SUPFAM" id="SSF51735">
    <property type="entry name" value="NAD(P)-binding Rossmann-fold domains"/>
    <property type="match status" value="1"/>
</dbReference>
<dbReference type="PANTHER" id="PTHR42901:SF1">
    <property type="entry name" value="ALCOHOL DEHYDROGENASE"/>
    <property type="match status" value="1"/>
</dbReference>
<dbReference type="EMBL" id="NSIT01000022">
    <property type="protein sequence ID" value="PJE80310.1"/>
    <property type="molecule type" value="Genomic_DNA"/>
</dbReference>
<comment type="similarity">
    <text evidence="1">Belongs to the short-chain dehydrogenases/reductases (SDR) family.</text>
</comment>
<organism evidence="3">
    <name type="scientific">invertebrate metagenome</name>
    <dbReference type="NCBI Taxonomy" id="1711999"/>
    <lineage>
        <taxon>unclassified sequences</taxon>
        <taxon>metagenomes</taxon>
        <taxon>organismal metagenomes</taxon>
    </lineage>
</organism>
<evidence type="ECO:0000313" key="3">
    <source>
        <dbReference type="EMBL" id="PJE80310.1"/>
    </source>
</evidence>